<evidence type="ECO:0000256" key="4">
    <source>
        <dbReference type="ARBA" id="ARBA00023015"/>
    </source>
</evidence>
<evidence type="ECO:0000256" key="10">
    <source>
        <dbReference type="PROSITE-ProRule" id="PRU01091"/>
    </source>
</evidence>
<gene>
    <name evidence="13" type="ORF">UC3_03154</name>
</gene>
<dbReference type="Pfam" id="PF00486">
    <property type="entry name" value="Trans_reg_C"/>
    <property type="match status" value="1"/>
</dbReference>
<feature type="modified residue" description="4-aspartylphosphate" evidence="9">
    <location>
        <position position="61"/>
    </location>
</feature>
<keyword evidence="8" id="KW-0961">Cell wall biogenesis/degradation</keyword>
<organism evidence="13 14">
    <name type="scientific">Enterococcus phoeniculicola ATCC BAA-412</name>
    <dbReference type="NCBI Taxonomy" id="1158610"/>
    <lineage>
        <taxon>Bacteria</taxon>
        <taxon>Bacillati</taxon>
        <taxon>Bacillota</taxon>
        <taxon>Bacilli</taxon>
        <taxon>Lactobacillales</taxon>
        <taxon>Enterococcaceae</taxon>
        <taxon>Enterococcus</taxon>
    </lineage>
</organism>
<sequence length="230" mass="26415">MFTQGVRGMTSKVLIVDDEPEIISFIQPFLSLEGYDTVTAKDGAQAIQIMAEHTIDIVLLDVMIPFLDGYEVCKIIKERYDTPVIFITAKGDLNDRLKSFVTGGDDYLQKPFYLEELGMRIQNILKRTLTTSQVTKTFGELKIDYSRHEILFKNKLIPFTNTEFQIIELLSLHSNQVFSKEDLYLQLNNCKEGMSNVIVEHIRKIRYKLDKSGASDVISTVWGIGYKWKN</sequence>
<keyword evidence="4" id="KW-0805">Transcription regulation</keyword>
<feature type="domain" description="OmpR/PhoB-type" evidence="12">
    <location>
        <begin position="133"/>
        <end position="230"/>
    </location>
</feature>
<comment type="caution">
    <text evidence="13">The sequence shown here is derived from an EMBL/GenBank/DDBJ whole genome shotgun (WGS) entry which is preliminary data.</text>
</comment>
<dbReference type="Gene3D" id="1.10.10.10">
    <property type="entry name" value="Winged helix-like DNA-binding domain superfamily/Winged helix DNA-binding domain"/>
    <property type="match status" value="1"/>
</dbReference>
<evidence type="ECO:0000256" key="3">
    <source>
        <dbReference type="ARBA" id="ARBA00023012"/>
    </source>
</evidence>
<dbReference type="InterPro" id="IPR039420">
    <property type="entry name" value="WalR-like"/>
</dbReference>
<keyword evidence="2 9" id="KW-0597">Phosphoprotein</keyword>
<accession>R3W2D1</accession>
<dbReference type="PANTHER" id="PTHR48111:SF2">
    <property type="entry name" value="RESPONSE REGULATOR SAER"/>
    <property type="match status" value="1"/>
</dbReference>
<dbReference type="SMART" id="SM00448">
    <property type="entry name" value="REC"/>
    <property type="match status" value="1"/>
</dbReference>
<dbReference type="PATRIC" id="fig|1158610.3.peg.3142"/>
<evidence type="ECO:0000256" key="1">
    <source>
        <dbReference type="ARBA" id="ARBA00022491"/>
    </source>
</evidence>
<keyword evidence="1" id="KW-0678">Repressor</keyword>
<dbReference type="eggNOG" id="COG0745">
    <property type="taxonomic scope" value="Bacteria"/>
</dbReference>
<keyword evidence="7" id="KW-0046">Antibiotic resistance</keyword>
<dbReference type="PANTHER" id="PTHR48111">
    <property type="entry name" value="REGULATOR OF RPOS"/>
    <property type="match status" value="1"/>
</dbReference>
<dbReference type="GO" id="GO:0046677">
    <property type="term" value="P:response to antibiotic"/>
    <property type="evidence" value="ECO:0007669"/>
    <property type="project" value="UniProtKB-KW"/>
</dbReference>
<dbReference type="GO" id="GO:0071555">
    <property type="term" value="P:cell wall organization"/>
    <property type="evidence" value="ECO:0007669"/>
    <property type="project" value="UniProtKB-KW"/>
</dbReference>
<dbReference type="Pfam" id="PF00072">
    <property type="entry name" value="Response_reg"/>
    <property type="match status" value="1"/>
</dbReference>
<dbReference type="InterPro" id="IPR001867">
    <property type="entry name" value="OmpR/PhoB-type_DNA-bd"/>
</dbReference>
<evidence type="ECO:0000256" key="6">
    <source>
        <dbReference type="ARBA" id="ARBA00023163"/>
    </source>
</evidence>
<dbReference type="GO" id="GO:0005829">
    <property type="term" value="C:cytosol"/>
    <property type="evidence" value="ECO:0007669"/>
    <property type="project" value="TreeGrafter"/>
</dbReference>
<protein>
    <recommendedName>
        <fullName evidence="15">DNA-binding response regulator</fullName>
    </recommendedName>
</protein>
<dbReference type="STRING" id="154621.RV11_GL000966"/>
<dbReference type="PROSITE" id="PS50110">
    <property type="entry name" value="RESPONSE_REGULATORY"/>
    <property type="match status" value="1"/>
</dbReference>
<dbReference type="GO" id="GO:0000976">
    <property type="term" value="F:transcription cis-regulatory region binding"/>
    <property type="evidence" value="ECO:0007669"/>
    <property type="project" value="TreeGrafter"/>
</dbReference>
<dbReference type="EMBL" id="AJAT01000018">
    <property type="protein sequence ID" value="EOL41591.1"/>
    <property type="molecule type" value="Genomic_DNA"/>
</dbReference>
<evidence type="ECO:0000256" key="2">
    <source>
        <dbReference type="ARBA" id="ARBA00022553"/>
    </source>
</evidence>
<dbReference type="CDD" id="cd17574">
    <property type="entry name" value="REC_OmpR"/>
    <property type="match status" value="1"/>
</dbReference>
<feature type="DNA-binding region" description="OmpR/PhoB-type" evidence="10">
    <location>
        <begin position="133"/>
        <end position="230"/>
    </location>
</feature>
<dbReference type="CDD" id="cd00383">
    <property type="entry name" value="trans_reg_C"/>
    <property type="match status" value="1"/>
</dbReference>
<dbReference type="Gene3D" id="3.40.50.2300">
    <property type="match status" value="1"/>
</dbReference>
<proteinExistence type="predicted"/>
<dbReference type="FunFam" id="3.40.50.2300:FF:000001">
    <property type="entry name" value="DNA-binding response regulator PhoB"/>
    <property type="match status" value="1"/>
</dbReference>
<dbReference type="InterPro" id="IPR011006">
    <property type="entry name" value="CheY-like_superfamily"/>
</dbReference>
<dbReference type="SUPFAM" id="SSF52172">
    <property type="entry name" value="CheY-like"/>
    <property type="match status" value="1"/>
</dbReference>
<evidence type="ECO:0008006" key="15">
    <source>
        <dbReference type="Google" id="ProtNLM"/>
    </source>
</evidence>
<dbReference type="SMART" id="SM00862">
    <property type="entry name" value="Trans_reg_C"/>
    <property type="match status" value="1"/>
</dbReference>
<evidence type="ECO:0000256" key="8">
    <source>
        <dbReference type="ARBA" id="ARBA00023316"/>
    </source>
</evidence>
<evidence type="ECO:0000256" key="9">
    <source>
        <dbReference type="PROSITE-ProRule" id="PRU00169"/>
    </source>
</evidence>
<dbReference type="Proteomes" id="UP000013785">
    <property type="component" value="Unassembled WGS sequence"/>
</dbReference>
<dbReference type="HOGENOM" id="CLU_000445_30_4_9"/>
<dbReference type="GO" id="GO:0006355">
    <property type="term" value="P:regulation of DNA-templated transcription"/>
    <property type="evidence" value="ECO:0007669"/>
    <property type="project" value="InterPro"/>
</dbReference>
<keyword evidence="14" id="KW-1185">Reference proteome</keyword>
<dbReference type="PROSITE" id="PS51755">
    <property type="entry name" value="OMPR_PHOB"/>
    <property type="match status" value="1"/>
</dbReference>
<keyword evidence="6" id="KW-0804">Transcription</keyword>
<dbReference type="InterPro" id="IPR001789">
    <property type="entry name" value="Sig_transdc_resp-reg_receiver"/>
</dbReference>
<evidence type="ECO:0000259" key="12">
    <source>
        <dbReference type="PROSITE" id="PS51755"/>
    </source>
</evidence>
<name>R3W2D1_9ENTE</name>
<evidence type="ECO:0000313" key="13">
    <source>
        <dbReference type="EMBL" id="EOL41591.1"/>
    </source>
</evidence>
<dbReference type="AlphaFoldDB" id="R3W2D1"/>
<keyword evidence="3" id="KW-0902">Two-component regulatory system</keyword>
<evidence type="ECO:0000256" key="7">
    <source>
        <dbReference type="ARBA" id="ARBA00023251"/>
    </source>
</evidence>
<keyword evidence="5 10" id="KW-0238">DNA-binding</keyword>
<feature type="domain" description="Response regulatory" evidence="11">
    <location>
        <begin position="12"/>
        <end position="125"/>
    </location>
</feature>
<evidence type="ECO:0000256" key="5">
    <source>
        <dbReference type="ARBA" id="ARBA00023125"/>
    </source>
</evidence>
<dbReference type="InterPro" id="IPR036388">
    <property type="entry name" value="WH-like_DNA-bd_sf"/>
</dbReference>
<evidence type="ECO:0000313" key="14">
    <source>
        <dbReference type="Proteomes" id="UP000013785"/>
    </source>
</evidence>
<evidence type="ECO:0000259" key="11">
    <source>
        <dbReference type="PROSITE" id="PS50110"/>
    </source>
</evidence>
<reference evidence="13 14" key="1">
    <citation type="submission" date="2013-02" db="EMBL/GenBank/DDBJ databases">
        <title>The Genome Sequence of Enterococcus phoeniculicola BAA-412.</title>
        <authorList>
            <consortium name="The Broad Institute Genome Sequencing Platform"/>
            <consortium name="The Broad Institute Genome Sequencing Center for Infectious Disease"/>
            <person name="Earl A.M."/>
            <person name="Gilmore M.S."/>
            <person name="Lebreton F."/>
            <person name="Walker B."/>
            <person name="Young S.K."/>
            <person name="Zeng Q."/>
            <person name="Gargeya S."/>
            <person name="Fitzgerald M."/>
            <person name="Haas B."/>
            <person name="Abouelleil A."/>
            <person name="Alvarado L."/>
            <person name="Arachchi H.M."/>
            <person name="Berlin A.M."/>
            <person name="Chapman S.B."/>
            <person name="Dewar J."/>
            <person name="Goldberg J."/>
            <person name="Griggs A."/>
            <person name="Gujja S."/>
            <person name="Hansen M."/>
            <person name="Howarth C."/>
            <person name="Imamovic A."/>
            <person name="Larimer J."/>
            <person name="McCowan C."/>
            <person name="Murphy C."/>
            <person name="Neiman D."/>
            <person name="Pearson M."/>
            <person name="Priest M."/>
            <person name="Roberts A."/>
            <person name="Saif S."/>
            <person name="Shea T."/>
            <person name="Sisk P."/>
            <person name="Sykes S."/>
            <person name="Wortman J."/>
            <person name="Nusbaum C."/>
            <person name="Birren B."/>
        </authorList>
    </citation>
    <scope>NUCLEOTIDE SEQUENCE [LARGE SCALE GENOMIC DNA]</scope>
    <source>
        <strain evidence="13 14">ATCC BAA-412</strain>
    </source>
</reference>
<dbReference type="GO" id="GO:0032993">
    <property type="term" value="C:protein-DNA complex"/>
    <property type="evidence" value="ECO:0007669"/>
    <property type="project" value="TreeGrafter"/>
</dbReference>
<dbReference type="GO" id="GO:0000156">
    <property type="term" value="F:phosphorelay response regulator activity"/>
    <property type="evidence" value="ECO:0007669"/>
    <property type="project" value="TreeGrafter"/>
</dbReference>